<protein>
    <submittedName>
        <fullName evidence="2">Uncharacterized protein</fullName>
    </submittedName>
</protein>
<dbReference type="EMBL" id="LRQA01000041">
    <property type="protein sequence ID" value="KXA17905.1"/>
    <property type="molecule type" value="Genomic_DNA"/>
</dbReference>
<organism evidence="2 3">
    <name type="scientific">Gardnerella vaginalis</name>
    <dbReference type="NCBI Taxonomy" id="2702"/>
    <lineage>
        <taxon>Bacteria</taxon>
        <taxon>Bacillati</taxon>
        <taxon>Actinomycetota</taxon>
        <taxon>Actinomycetes</taxon>
        <taxon>Bifidobacteriales</taxon>
        <taxon>Bifidobacteriaceae</taxon>
        <taxon>Gardnerella</taxon>
    </lineage>
</organism>
<evidence type="ECO:0000313" key="2">
    <source>
        <dbReference type="EMBL" id="KXA17905.1"/>
    </source>
</evidence>
<accession>A0A133NNP6</accession>
<reference evidence="2 3" key="1">
    <citation type="submission" date="2016-01" db="EMBL/GenBank/DDBJ databases">
        <authorList>
            <person name="Oliw E.H."/>
        </authorList>
    </citation>
    <scope>NUCLEOTIDE SEQUENCE [LARGE SCALE GENOMIC DNA]</scope>
    <source>
        <strain evidence="2 3">GED7760B</strain>
    </source>
</reference>
<keyword evidence="1" id="KW-0472">Membrane</keyword>
<gene>
    <name evidence="2" type="ORF">HMPREF3216_00949</name>
</gene>
<keyword evidence="1" id="KW-1133">Transmembrane helix</keyword>
<feature type="transmembrane region" description="Helical" evidence="1">
    <location>
        <begin position="40"/>
        <end position="63"/>
    </location>
</feature>
<evidence type="ECO:0000256" key="1">
    <source>
        <dbReference type="SAM" id="Phobius"/>
    </source>
</evidence>
<dbReference type="AlphaFoldDB" id="A0A133NNP6"/>
<comment type="caution">
    <text evidence="2">The sequence shown here is derived from an EMBL/GenBank/DDBJ whole genome shotgun (WGS) entry which is preliminary data.</text>
</comment>
<evidence type="ECO:0000313" key="3">
    <source>
        <dbReference type="Proteomes" id="UP000070558"/>
    </source>
</evidence>
<sequence length="105" mass="12317">MHTNEKQRTRISYNAHKQNSKLERRQLMSKDSIKLIKKTLIWILKWAIFTAIEFLLLYVALISWNHDFAQFMNEYRNAIIPFMAATGAMAAAMIRDEGTILEVKD</sequence>
<dbReference type="Proteomes" id="UP000070558">
    <property type="component" value="Unassembled WGS sequence"/>
</dbReference>
<keyword evidence="1" id="KW-0812">Transmembrane</keyword>
<feature type="transmembrane region" description="Helical" evidence="1">
    <location>
        <begin position="75"/>
        <end position="94"/>
    </location>
</feature>
<dbReference type="PATRIC" id="fig|2702.99.peg.927"/>
<proteinExistence type="predicted"/>
<name>A0A133NNP6_GARVA</name>